<accession>A0AAP0GAF0</accession>
<dbReference type="Proteomes" id="UP001418222">
    <property type="component" value="Unassembled WGS sequence"/>
</dbReference>
<dbReference type="AlphaFoldDB" id="A0AAP0GAF0"/>
<organism evidence="1 2">
    <name type="scientific">Platanthera zijinensis</name>
    <dbReference type="NCBI Taxonomy" id="2320716"/>
    <lineage>
        <taxon>Eukaryota</taxon>
        <taxon>Viridiplantae</taxon>
        <taxon>Streptophyta</taxon>
        <taxon>Embryophyta</taxon>
        <taxon>Tracheophyta</taxon>
        <taxon>Spermatophyta</taxon>
        <taxon>Magnoliopsida</taxon>
        <taxon>Liliopsida</taxon>
        <taxon>Asparagales</taxon>
        <taxon>Orchidaceae</taxon>
        <taxon>Orchidoideae</taxon>
        <taxon>Orchideae</taxon>
        <taxon>Orchidinae</taxon>
        <taxon>Platanthera</taxon>
    </lineage>
</organism>
<evidence type="ECO:0000313" key="1">
    <source>
        <dbReference type="EMBL" id="KAK8948347.1"/>
    </source>
</evidence>
<protein>
    <submittedName>
        <fullName evidence="1">Uncharacterized protein</fullName>
    </submittedName>
</protein>
<dbReference type="EMBL" id="JBBWWQ010000004">
    <property type="protein sequence ID" value="KAK8948347.1"/>
    <property type="molecule type" value="Genomic_DNA"/>
</dbReference>
<keyword evidence="2" id="KW-1185">Reference proteome</keyword>
<sequence>MANGCTMKNSTFFAQGERQVICPRPRRLYPSAAVRPFRLNAVFPAETSDLKPVNDLLDFLLPKQSDSTPPFFCGSPPTRSNNPVVHDARFGEAALAGPIPVAPPPIGYGSASSSSRSACARVRYGFSPAPVRVEGFDCLDRETSQSRGVPAFA</sequence>
<dbReference type="PANTHER" id="PTHR33384">
    <property type="entry name" value="EXPRESSED PROTEIN"/>
    <property type="match status" value="1"/>
</dbReference>
<reference evidence="1 2" key="1">
    <citation type="journal article" date="2022" name="Nat. Plants">
        <title>Genomes of leafy and leafless Platanthera orchids illuminate the evolution of mycoheterotrophy.</title>
        <authorList>
            <person name="Li M.H."/>
            <person name="Liu K.W."/>
            <person name="Li Z."/>
            <person name="Lu H.C."/>
            <person name="Ye Q.L."/>
            <person name="Zhang D."/>
            <person name="Wang J.Y."/>
            <person name="Li Y.F."/>
            <person name="Zhong Z.M."/>
            <person name="Liu X."/>
            <person name="Yu X."/>
            <person name="Liu D.K."/>
            <person name="Tu X.D."/>
            <person name="Liu B."/>
            <person name="Hao Y."/>
            <person name="Liao X.Y."/>
            <person name="Jiang Y.T."/>
            <person name="Sun W.H."/>
            <person name="Chen J."/>
            <person name="Chen Y.Q."/>
            <person name="Ai Y."/>
            <person name="Zhai J.W."/>
            <person name="Wu S.S."/>
            <person name="Zhou Z."/>
            <person name="Hsiao Y.Y."/>
            <person name="Wu W.L."/>
            <person name="Chen Y.Y."/>
            <person name="Lin Y.F."/>
            <person name="Hsu J.L."/>
            <person name="Li C.Y."/>
            <person name="Wang Z.W."/>
            <person name="Zhao X."/>
            <person name="Zhong W.Y."/>
            <person name="Ma X.K."/>
            <person name="Ma L."/>
            <person name="Huang J."/>
            <person name="Chen G.Z."/>
            <person name="Huang M.Z."/>
            <person name="Huang L."/>
            <person name="Peng D.H."/>
            <person name="Luo Y.B."/>
            <person name="Zou S.Q."/>
            <person name="Chen S.P."/>
            <person name="Lan S."/>
            <person name="Tsai W.C."/>
            <person name="Van de Peer Y."/>
            <person name="Liu Z.J."/>
        </authorList>
    </citation>
    <scope>NUCLEOTIDE SEQUENCE [LARGE SCALE GENOMIC DNA]</scope>
    <source>
        <strain evidence="1">Lor287</strain>
    </source>
</reference>
<dbReference type="PANTHER" id="PTHR33384:SF1">
    <property type="entry name" value="EXPRESSED PROTEIN"/>
    <property type="match status" value="1"/>
</dbReference>
<name>A0AAP0GAF0_9ASPA</name>
<evidence type="ECO:0000313" key="2">
    <source>
        <dbReference type="Proteomes" id="UP001418222"/>
    </source>
</evidence>
<comment type="caution">
    <text evidence="1">The sequence shown here is derived from an EMBL/GenBank/DDBJ whole genome shotgun (WGS) entry which is preliminary data.</text>
</comment>
<proteinExistence type="predicted"/>
<gene>
    <name evidence="1" type="ORF">KSP39_PZI005645</name>
</gene>